<protein>
    <submittedName>
        <fullName evidence="2">UPF0301 protein YqgE</fullName>
    </submittedName>
</protein>
<reference evidence="2" key="1">
    <citation type="submission" date="2020-02" db="EMBL/GenBank/DDBJ databases">
        <authorList>
            <person name="Meier V. D."/>
        </authorList>
    </citation>
    <scope>NUCLEOTIDE SEQUENCE</scope>
    <source>
        <strain evidence="2">AVDCRST_MAG64</strain>
    </source>
</reference>
<feature type="compositionally biased region" description="Basic and acidic residues" evidence="1">
    <location>
        <begin position="161"/>
        <end position="183"/>
    </location>
</feature>
<feature type="non-terminal residue" evidence="2">
    <location>
        <position position="183"/>
    </location>
</feature>
<feature type="region of interest" description="Disordered" evidence="1">
    <location>
        <begin position="1"/>
        <end position="183"/>
    </location>
</feature>
<name>A0A6J4NAS7_9BACT</name>
<evidence type="ECO:0000313" key="2">
    <source>
        <dbReference type="EMBL" id="CAA9377622.1"/>
    </source>
</evidence>
<feature type="compositionally biased region" description="Basic and acidic residues" evidence="1">
    <location>
        <begin position="90"/>
        <end position="106"/>
    </location>
</feature>
<sequence>GVAGRAFSDRVAGVGRAELRAVGRVDRAARRGQRAGTRREPAAGDGRPRGVRARARGRVRGGGGGRRAVPGRAVRGAAHGPPQRRGAIRRRGEARRPLLHRPRVDRVAAGPPRRAGQVLRRIRRLGRRPARVGAGTRLLADAARHRRPDLQGRRRPVVQAADDRHAQQVDRPQPDPRRPDVEL</sequence>
<feature type="compositionally biased region" description="Basic residues" evidence="1">
    <location>
        <begin position="49"/>
        <end position="59"/>
    </location>
</feature>
<feature type="compositionally biased region" description="Basic and acidic residues" evidence="1">
    <location>
        <begin position="17"/>
        <end position="29"/>
    </location>
</feature>
<organism evidence="2">
    <name type="scientific">uncultured Phycisphaerae bacterium</name>
    <dbReference type="NCBI Taxonomy" id="904963"/>
    <lineage>
        <taxon>Bacteria</taxon>
        <taxon>Pseudomonadati</taxon>
        <taxon>Planctomycetota</taxon>
        <taxon>Phycisphaerae</taxon>
        <taxon>environmental samples</taxon>
    </lineage>
</organism>
<dbReference type="AlphaFoldDB" id="A0A6J4NAS7"/>
<proteinExistence type="predicted"/>
<feature type="compositionally biased region" description="Basic residues" evidence="1">
    <location>
        <begin position="120"/>
        <end position="130"/>
    </location>
</feature>
<feature type="compositionally biased region" description="Basic and acidic residues" evidence="1">
    <location>
        <begin position="37"/>
        <end position="48"/>
    </location>
</feature>
<gene>
    <name evidence="2" type="ORF">AVDCRST_MAG64-398</name>
</gene>
<evidence type="ECO:0000256" key="1">
    <source>
        <dbReference type="SAM" id="MobiDB-lite"/>
    </source>
</evidence>
<feature type="non-terminal residue" evidence="2">
    <location>
        <position position="1"/>
    </location>
</feature>
<dbReference type="EMBL" id="CADCUQ010000108">
    <property type="protein sequence ID" value="CAA9377622.1"/>
    <property type="molecule type" value="Genomic_DNA"/>
</dbReference>
<feature type="compositionally biased region" description="Low complexity" evidence="1">
    <location>
        <begin position="67"/>
        <end position="85"/>
    </location>
</feature>
<accession>A0A6J4NAS7</accession>